<feature type="compositionally biased region" description="Low complexity" evidence="12">
    <location>
        <begin position="98"/>
        <end position="114"/>
    </location>
</feature>
<keyword evidence="4 11" id="KW-0540">Nuclease</keyword>
<keyword evidence="9 11" id="KW-0464">Manganese</keyword>
<comment type="similarity">
    <text evidence="2 11">Belongs to the ENDOU family.</text>
</comment>
<evidence type="ECO:0000256" key="9">
    <source>
        <dbReference type="ARBA" id="ARBA00023211"/>
    </source>
</evidence>
<evidence type="ECO:0000256" key="3">
    <source>
        <dbReference type="ARBA" id="ARBA00011245"/>
    </source>
</evidence>
<dbReference type="GO" id="GO:0016787">
    <property type="term" value="F:hydrolase activity"/>
    <property type="evidence" value="ECO:0007669"/>
    <property type="project" value="UniProtKB-KW"/>
</dbReference>
<keyword evidence="7 11" id="KW-0378">Hydrolase</keyword>
<evidence type="ECO:0000313" key="15">
    <source>
        <dbReference type="Proteomes" id="UP001159042"/>
    </source>
</evidence>
<evidence type="ECO:0000256" key="2">
    <source>
        <dbReference type="ARBA" id="ARBA00010168"/>
    </source>
</evidence>
<dbReference type="Proteomes" id="UP001159042">
    <property type="component" value="Unassembled WGS sequence"/>
</dbReference>
<comment type="caution">
    <text evidence="14">The sequence shown here is derived from an EMBL/GenBank/DDBJ whole genome shotgun (WGS) entry which is preliminary data.</text>
</comment>
<feature type="region of interest" description="Disordered" evidence="12">
    <location>
        <begin position="134"/>
        <end position="188"/>
    </location>
</feature>
<keyword evidence="10" id="KW-0456">Lyase</keyword>
<evidence type="ECO:0000256" key="11">
    <source>
        <dbReference type="RuleBase" id="RU367085"/>
    </source>
</evidence>
<dbReference type="GO" id="GO:0016829">
    <property type="term" value="F:lyase activity"/>
    <property type="evidence" value="ECO:0007669"/>
    <property type="project" value="UniProtKB-KW"/>
</dbReference>
<evidence type="ECO:0000256" key="7">
    <source>
        <dbReference type="ARBA" id="ARBA00022801"/>
    </source>
</evidence>
<feature type="domain" description="EndoU" evidence="13">
    <location>
        <begin position="188"/>
        <end position="451"/>
    </location>
</feature>
<feature type="non-terminal residue" evidence="14">
    <location>
        <position position="1"/>
    </location>
</feature>
<protein>
    <recommendedName>
        <fullName evidence="13">EndoU domain-containing protein</fullName>
    </recommendedName>
</protein>
<dbReference type="PROSITE" id="PS51959">
    <property type="entry name" value="ENDOU"/>
    <property type="match status" value="1"/>
</dbReference>
<evidence type="ECO:0000256" key="6">
    <source>
        <dbReference type="ARBA" id="ARBA00022759"/>
    </source>
</evidence>
<evidence type="ECO:0000313" key="14">
    <source>
        <dbReference type="EMBL" id="KAJ8925253.1"/>
    </source>
</evidence>
<evidence type="ECO:0000256" key="12">
    <source>
        <dbReference type="SAM" id="MobiDB-lite"/>
    </source>
</evidence>
<dbReference type="AlphaFoldDB" id="A0AAV8WF97"/>
<gene>
    <name evidence="14" type="ORF">NQ315_009081</name>
</gene>
<dbReference type="InterPro" id="IPR037227">
    <property type="entry name" value="EndoU-like"/>
</dbReference>
<evidence type="ECO:0000256" key="5">
    <source>
        <dbReference type="ARBA" id="ARBA00022723"/>
    </source>
</evidence>
<keyword evidence="15" id="KW-1185">Reference proteome</keyword>
<dbReference type="InterPro" id="IPR039787">
    <property type="entry name" value="ENDOU"/>
</dbReference>
<feature type="compositionally biased region" description="Polar residues" evidence="12">
    <location>
        <begin position="1"/>
        <end position="31"/>
    </location>
</feature>
<dbReference type="SUPFAM" id="SSF142877">
    <property type="entry name" value="EndoU-like"/>
    <property type="match status" value="1"/>
</dbReference>
<dbReference type="GO" id="GO:0046872">
    <property type="term" value="F:metal ion binding"/>
    <property type="evidence" value="ECO:0007669"/>
    <property type="project" value="UniProtKB-UniRule"/>
</dbReference>
<keyword evidence="8 11" id="KW-0694">RNA-binding</keyword>
<evidence type="ECO:0000256" key="1">
    <source>
        <dbReference type="ARBA" id="ARBA00001936"/>
    </source>
</evidence>
<dbReference type="InterPro" id="IPR018998">
    <property type="entry name" value="EndoU_C"/>
</dbReference>
<evidence type="ECO:0000256" key="8">
    <source>
        <dbReference type="ARBA" id="ARBA00022884"/>
    </source>
</evidence>
<dbReference type="Pfam" id="PF09412">
    <property type="entry name" value="XendoU"/>
    <property type="match status" value="1"/>
</dbReference>
<comment type="cofactor">
    <cofactor evidence="1 11">
        <name>Mn(2+)</name>
        <dbReference type="ChEBI" id="CHEBI:29035"/>
    </cofactor>
</comment>
<dbReference type="PANTHER" id="PTHR12439">
    <property type="entry name" value="PLACENTAL PROTEIN 11-RELATED"/>
    <property type="match status" value="1"/>
</dbReference>
<evidence type="ECO:0000256" key="4">
    <source>
        <dbReference type="ARBA" id="ARBA00022722"/>
    </source>
</evidence>
<dbReference type="EMBL" id="JANEYG010000001">
    <property type="protein sequence ID" value="KAJ8925253.1"/>
    <property type="molecule type" value="Genomic_DNA"/>
</dbReference>
<keyword evidence="6 11" id="KW-0255">Endonuclease</keyword>
<accession>A0AAV8WF97</accession>
<name>A0AAV8WF97_9CUCU</name>
<evidence type="ECO:0000259" key="13">
    <source>
        <dbReference type="PROSITE" id="PS51959"/>
    </source>
</evidence>
<feature type="compositionally biased region" description="Polar residues" evidence="12">
    <location>
        <begin position="50"/>
        <end position="59"/>
    </location>
</feature>
<keyword evidence="5 11" id="KW-0479">Metal-binding</keyword>
<evidence type="ECO:0000256" key="10">
    <source>
        <dbReference type="ARBA" id="ARBA00023239"/>
    </source>
</evidence>
<feature type="region of interest" description="Disordered" evidence="12">
    <location>
        <begin position="1"/>
        <end position="117"/>
    </location>
</feature>
<dbReference type="GO" id="GO:0004521">
    <property type="term" value="F:RNA endonuclease activity"/>
    <property type="evidence" value="ECO:0007669"/>
    <property type="project" value="UniProtKB-UniRule"/>
</dbReference>
<sequence length="451" mass="50959">IGIQPNSNNTWINLRNTDNVNPNPKFTTTTPWPVLGQRRNQQQSANSNQLRTAQPNNNPMWIRPNNGPNWVKNTPVPVRISAGTNTNFLNNERGGVQSGSNQRQNSNHNNNQNQMATTSKPISAVSQVQNMNTQQPVQNGGGLNLNSNNNYNRKGLVSSGSKNTNSDTTNQKPNEPSNVQDKNEEGVEDYELREFSEELLTKETNNAARFVTVNVQGMTTSRSTNDEAPLPLLSIDNKAYSIPSIEKLMLLYNNYILEANQNEVYTAQEKIEENNLLDTILSTPVMQHTRNFLIRKGKIGKDPKEFKDLLRAIWFGMYSRGKGRIGSSGFEHVFLAELKEGQVSGLHNWLYFNEEEKSHRANYLGYMKKIDLGNKGSILKYHFTFHGVDKPVGSMFIGTSPELELALYSTCFIIRADRICPLKMNGNKFIIRTFTYRYRGKNMIGSAFPEI</sequence>
<proteinExistence type="inferred from homology"/>
<dbReference type="PANTHER" id="PTHR12439:SF42">
    <property type="entry name" value="ENDORIBONUCLEASE-RELATED"/>
    <property type="match status" value="1"/>
</dbReference>
<dbReference type="GO" id="GO:0003723">
    <property type="term" value="F:RNA binding"/>
    <property type="evidence" value="ECO:0007669"/>
    <property type="project" value="UniProtKB-UniRule"/>
</dbReference>
<organism evidence="14 15">
    <name type="scientific">Exocentrus adspersus</name>
    <dbReference type="NCBI Taxonomy" id="1586481"/>
    <lineage>
        <taxon>Eukaryota</taxon>
        <taxon>Metazoa</taxon>
        <taxon>Ecdysozoa</taxon>
        <taxon>Arthropoda</taxon>
        <taxon>Hexapoda</taxon>
        <taxon>Insecta</taxon>
        <taxon>Pterygota</taxon>
        <taxon>Neoptera</taxon>
        <taxon>Endopterygota</taxon>
        <taxon>Coleoptera</taxon>
        <taxon>Polyphaga</taxon>
        <taxon>Cucujiformia</taxon>
        <taxon>Chrysomeloidea</taxon>
        <taxon>Cerambycidae</taxon>
        <taxon>Lamiinae</taxon>
        <taxon>Acanthocinini</taxon>
        <taxon>Exocentrus</taxon>
    </lineage>
</organism>
<comment type="subunit">
    <text evidence="3 11">Monomer.</text>
</comment>
<reference evidence="14 15" key="1">
    <citation type="journal article" date="2023" name="Insect Mol. Biol.">
        <title>Genome sequencing provides insights into the evolution of gene families encoding plant cell wall-degrading enzymes in longhorned beetles.</title>
        <authorList>
            <person name="Shin N.R."/>
            <person name="Okamura Y."/>
            <person name="Kirsch R."/>
            <person name="Pauchet Y."/>
        </authorList>
    </citation>
    <scope>NUCLEOTIDE SEQUENCE [LARGE SCALE GENOMIC DNA]</scope>
    <source>
        <strain evidence="14">EAD_L_NR</strain>
    </source>
</reference>
<feature type="compositionally biased region" description="Polar residues" evidence="12">
    <location>
        <begin position="158"/>
        <end position="180"/>
    </location>
</feature>
<dbReference type="CDD" id="cd21159">
    <property type="entry name" value="XendoU"/>
    <property type="match status" value="1"/>
</dbReference>
<feature type="compositionally biased region" description="Low complexity" evidence="12">
    <location>
        <begin position="37"/>
        <end position="49"/>
    </location>
</feature>
<feature type="compositionally biased region" description="Low complexity" evidence="12">
    <location>
        <begin position="144"/>
        <end position="156"/>
    </location>
</feature>